<evidence type="ECO:0000313" key="5">
    <source>
        <dbReference type="Proteomes" id="UP000199103"/>
    </source>
</evidence>
<protein>
    <submittedName>
        <fullName evidence="4">Dipeptidyl aminopeptidase/acylaminoacyl peptidase</fullName>
    </submittedName>
</protein>
<organism evidence="4 5">
    <name type="scientific">Microlunatus soli</name>
    <dbReference type="NCBI Taxonomy" id="630515"/>
    <lineage>
        <taxon>Bacteria</taxon>
        <taxon>Bacillati</taxon>
        <taxon>Actinomycetota</taxon>
        <taxon>Actinomycetes</taxon>
        <taxon>Propionibacteriales</taxon>
        <taxon>Propionibacteriaceae</taxon>
        <taxon>Microlunatus</taxon>
    </lineage>
</organism>
<dbReference type="EMBL" id="LT629772">
    <property type="protein sequence ID" value="SDT39359.1"/>
    <property type="molecule type" value="Genomic_DNA"/>
</dbReference>
<evidence type="ECO:0000259" key="3">
    <source>
        <dbReference type="Pfam" id="PF00326"/>
    </source>
</evidence>
<dbReference type="OrthoDB" id="3325701at2"/>
<sequence length="696" mass="74842">MQITDLPLINTVSEPTVHPDGRYAVCAVTRADPAADSYVGQLWRVPLPDTDNGLADHDREPRRLTRGFRDSAPRFSPIGGLIAFLRSEPGAAPQLYVVDAAGGEPVQVTDRKLGVQEFAWSPDGNRLAFISREPEPGRYGSVEGLAAGAEPARRITTVLYQQNGLGYDHDRPALVYLVDTPDVYAEPVAQPAPTADGPADPLPVVAEPTLISSTTDTDHHGLSFAPDGNSVATIAAVHPGRDLDRRNDIVIIAIDDDRFDEDADQDVSEEQDDSGVQYETSVITADHGPFMINSIAYGPDGRLWFEAVDLGPDGVDFVGRNGAVYLITGDDQPPVMITDPKASDVGEQCSTIVPGADGTALVVLGDRGSHQLLRVSETEQQRLTDGPVAVTGIAAAGSPDGSTGPIVISYSDPDSFGDLGLPSGDGGIRRLTDFSAAVRRQGLVTPKELIITGRDGYPVHGWLAVPDGPGPFPALLMIHGGPFAGYGVGAFDEVQVLVDAGYAVAFCNPRGSRGCGEHHGRAIRRQMGTVDHADVVDFFDGALRSDDRLDASRTGILGGSYGGYLTAWTIAHDHRWAGAIVERGFLDPELFQGTSDIGSFFGVEYVGEDRGRIREQSPQAKAGDVSTPTLVLHSEHDLRCPLSQAERYYATLKRQGVDTELVIFPGENHELSRSGRPRHRQQRFEIILDWWRSRLG</sequence>
<feature type="domain" description="Peptidase S9 prolyl oligopeptidase catalytic" evidence="3">
    <location>
        <begin position="493"/>
        <end position="695"/>
    </location>
</feature>
<dbReference type="InterPro" id="IPR001375">
    <property type="entry name" value="Peptidase_S9_cat"/>
</dbReference>
<dbReference type="GO" id="GO:0006508">
    <property type="term" value="P:proteolysis"/>
    <property type="evidence" value="ECO:0007669"/>
    <property type="project" value="InterPro"/>
</dbReference>
<dbReference type="Proteomes" id="UP000199103">
    <property type="component" value="Chromosome I"/>
</dbReference>
<dbReference type="GO" id="GO:0004177">
    <property type="term" value="F:aminopeptidase activity"/>
    <property type="evidence" value="ECO:0007669"/>
    <property type="project" value="UniProtKB-KW"/>
</dbReference>
<dbReference type="Pfam" id="PF00326">
    <property type="entry name" value="Peptidase_S9"/>
    <property type="match status" value="1"/>
</dbReference>
<evidence type="ECO:0000313" key="4">
    <source>
        <dbReference type="EMBL" id="SDT39359.1"/>
    </source>
</evidence>
<dbReference type="PANTHER" id="PTHR42776">
    <property type="entry name" value="SERINE PEPTIDASE S9 FAMILY MEMBER"/>
    <property type="match status" value="1"/>
</dbReference>
<dbReference type="SUPFAM" id="SSF53474">
    <property type="entry name" value="alpha/beta-Hydrolases"/>
    <property type="match status" value="1"/>
</dbReference>
<evidence type="ECO:0000256" key="1">
    <source>
        <dbReference type="ARBA" id="ARBA00022801"/>
    </source>
</evidence>
<dbReference type="InterPro" id="IPR011659">
    <property type="entry name" value="WD40"/>
</dbReference>
<evidence type="ECO:0000256" key="2">
    <source>
        <dbReference type="ARBA" id="ARBA00022825"/>
    </source>
</evidence>
<dbReference type="AlphaFoldDB" id="A0A1H2A0I0"/>
<keyword evidence="4" id="KW-0645">Protease</keyword>
<gene>
    <name evidence="4" type="ORF">SAMN04489812_5578</name>
</gene>
<reference evidence="4 5" key="1">
    <citation type="submission" date="2016-10" db="EMBL/GenBank/DDBJ databases">
        <authorList>
            <person name="de Groot N.N."/>
        </authorList>
    </citation>
    <scope>NUCLEOTIDE SEQUENCE [LARGE SCALE GENOMIC DNA]</scope>
    <source>
        <strain evidence="4 5">DSM 21800</strain>
    </source>
</reference>
<dbReference type="Pfam" id="PF07676">
    <property type="entry name" value="PD40"/>
    <property type="match status" value="1"/>
</dbReference>
<dbReference type="InterPro" id="IPR011042">
    <property type="entry name" value="6-blade_b-propeller_TolB-like"/>
</dbReference>
<keyword evidence="1" id="KW-0378">Hydrolase</keyword>
<dbReference type="STRING" id="630515.SAMN04489812_5578"/>
<dbReference type="PANTHER" id="PTHR42776:SF27">
    <property type="entry name" value="DIPEPTIDYL PEPTIDASE FAMILY MEMBER 6"/>
    <property type="match status" value="1"/>
</dbReference>
<dbReference type="Gene3D" id="2.120.10.30">
    <property type="entry name" value="TolB, C-terminal domain"/>
    <property type="match status" value="1"/>
</dbReference>
<dbReference type="Gene3D" id="3.40.50.1820">
    <property type="entry name" value="alpha/beta hydrolase"/>
    <property type="match status" value="1"/>
</dbReference>
<name>A0A1H2A0I0_9ACTN</name>
<dbReference type="InterPro" id="IPR029058">
    <property type="entry name" value="AB_hydrolase_fold"/>
</dbReference>
<dbReference type="GO" id="GO:0004252">
    <property type="term" value="F:serine-type endopeptidase activity"/>
    <property type="evidence" value="ECO:0007669"/>
    <property type="project" value="TreeGrafter"/>
</dbReference>
<dbReference type="SUPFAM" id="SSF82171">
    <property type="entry name" value="DPP6 N-terminal domain-like"/>
    <property type="match status" value="1"/>
</dbReference>
<accession>A0A1H2A0I0</accession>
<keyword evidence="2" id="KW-0720">Serine protease</keyword>
<dbReference type="RefSeq" id="WP_091529942.1">
    <property type="nucleotide sequence ID" value="NZ_LT629772.1"/>
</dbReference>
<keyword evidence="4" id="KW-0031">Aminopeptidase</keyword>
<keyword evidence="5" id="KW-1185">Reference proteome</keyword>
<proteinExistence type="predicted"/>